<sequence>MTANSVLALTIFSQALNFSAVRHATTRHRKSVARVTVDHSIGPHLISTEIGNCRGSRKNGHFFDCPSVRYLTQIYGILVGDGDI</sequence>
<organism evidence="1 2">
    <name type="scientific">Streptomyces xiangluensis</name>
    <dbReference type="NCBI Taxonomy" id="2665720"/>
    <lineage>
        <taxon>Bacteria</taxon>
        <taxon>Bacillati</taxon>
        <taxon>Actinomycetota</taxon>
        <taxon>Actinomycetes</taxon>
        <taxon>Kitasatosporales</taxon>
        <taxon>Streptomycetaceae</taxon>
        <taxon>Streptomyces</taxon>
    </lineage>
</organism>
<proteinExistence type="predicted"/>
<protein>
    <recommendedName>
        <fullName evidence="3">Secreted protein</fullName>
    </recommendedName>
</protein>
<evidence type="ECO:0008006" key="3">
    <source>
        <dbReference type="Google" id="ProtNLM"/>
    </source>
</evidence>
<name>A0ABV8YN79_9ACTN</name>
<keyword evidence="2" id="KW-1185">Reference proteome</keyword>
<evidence type="ECO:0000313" key="2">
    <source>
        <dbReference type="Proteomes" id="UP001596012"/>
    </source>
</evidence>
<accession>A0ABV8YN79</accession>
<dbReference type="Proteomes" id="UP001596012">
    <property type="component" value="Unassembled WGS sequence"/>
</dbReference>
<dbReference type="RefSeq" id="WP_386341932.1">
    <property type="nucleotide sequence ID" value="NZ_JBHSFG010000021.1"/>
</dbReference>
<reference evidence="2" key="1">
    <citation type="journal article" date="2019" name="Int. J. Syst. Evol. Microbiol.">
        <title>The Global Catalogue of Microorganisms (GCM) 10K type strain sequencing project: providing services to taxonomists for standard genome sequencing and annotation.</title>
        <authorList>
            <consortium name="The Broad Institute Genomics Platform"/>
            <consortium name="The Broad Institute Genome Sequencing Center for Infectious Disease"/>
            <person name="Wu L."/>
            <person name="Ma J."/>
        </authorList>
    </citation>
    <scope>NUCLEOTIDE SEQUENCE [LARGE SCALE GENOMIC DNA]</scope>
    <source>
        <strain evidence="2">DT43</strain>
    </source>
</reference>
<gene>
    <name evidence="1" type="ORF">ACFPH6_14380</name>
</gene>
<dbReference type="EMBL" id="JBHSFG010000021">
    <property type="protein sequence ID" value="MFC4465701.1"/>
    <property type="molecule type" value="Genomic_DNA"/>
</dbReference>
<comment type="caution">
    <text evidence="1">The sequence shown here is derived from an EMBL/GenBank/DDBJ whole genome shotgun (WGS) entry which is preliminary data.</text>
</comment>
<evidence type="ECO:0000313" key="1">
    <source>
        <dbReference type="EMBL" id="MFC4465701.1"/>
    </source>
</evidence>